<dbReference type="eggNOG" id="COG2911">
    <property type="taxonomic scope" value="Bacteria"/>
</dbReference>
<dbReference type="AlphaFoldDB" id="B3EJM9"/>
<reference evidence="3" key="1">
    <citation type="submission" date="2008-06" db="EMBL/GenBank/DDBJ databases">
        <title>Complete sequence of Chlorobium phaeobacteroides BS1.</title>
        <authorList>
            <consortium name="US DOE Joint Genome Institute"/>
            <person name="Lucas S."/>
            <person name="Copeland A."/>
            <person name="Lapidus A."/>
            <person name="Glavina del Rio T."/>
            <person name="Dalin E."/>
            <person name="Tice H."/>
            <person name="Bruce D."/>
            <person name="Goodwin L."/>
            <person name="Pitluck S."/>
            <person name="Schmutz J."/>
            <person name="Larimer F."/>
            <person name="Land M."/>
            <person name="Hauser L."/>
            <person name="Kyrpides N."/>
            <person name="Ovchinnikova G."/>
            <person name="Li T."/>
            <person name="Liu Z."/>
            <person name="Zhao F."/>
            <person name="Overmann J."/>
            <person name="Bryant D.A."/>
            <person name="Richardson P."/>
        </authorList>
    </citation>
    <scope>NUCLEOTIDE SEQUENCE [LARGE SCALE GENOMIC DNA]</scope>
    <source>
        <strain evidence="3">BS1</strain>
    </source>
</reference>
<accession>B3EJM9</accession>
<evidence type="ECO:0008006" key="4">
    <source>
        <dbReference type="Google" id="ProtNLM"/>
    </source>
</evidence>
<sequence>MKWVVRILAATLLLIIIVGVAVWYNFPRYAQSLIDRAVEGTGIRVEMHNPGLPNLSGMDFGRLDIVFQTPADSCSNTSSRYTAVVHNGSLFWTRPASGDPLSKGLLPEILPLGIELRADSISIEQHGTDISFSDNLPVITGKLSISRRKGAAPKIIPDSFSYNIENGRLVSDRLRLDSICYAISLTSESDWVQQPALLSIASLHTEEKAAPLNNFTALFGMQRDPDNPCVMSLSKCSVELFGLRASTPEIDYDLQNKQTSFTLVLQDVPLEKLPGFKGADSSRPLASGLLNGTVPVQFRDSTLSIQNASIRADSDTRLRYYSPDGSPLLSIEAVTSGKSAELFRNLDATIILNSDDEKVSGFALENVSSTFLGGTLSSGPARYDPVEKKSSFTLELKNVRLPEHIRLHGDFSGSLKGALSGSVPITVKKGAFSINKARLSSTGSGSITHAPPRKKRDSSDSRFGTPKPDATYAYSKPDLVISRNALGKTTVGFTLHTLRRNTSGGELLLTDPEGQLTLWQDKNNPSLVSLSEFSAGLMGGSVSIDKVDYDMGKQTAETVLVLDSIPLQKLLDLQGMKKIFATGTVAGKIPLIMKDQKFEIPAGKMDALQNGQIIYTTTPEERVAANESMRITYEALSNFLYSELISSITMAPDGQSLIRLQLKGTNPSFQEGRPVHLNLSVEQNLLDLFRSLSISTNIEEAISEKALQKQSK</sequence>
<feature type="transmembrane region" description="Helical" evidence="2">
    <location>
        <begin position="7"/>
        <end position="26"/>
    </location>
</feature>
<evidence type="ECO:0000256" key="1">
    <source>
        <dbReference type="SAM" id="MobiDB-lite"/>
    </source>
</evidence>
<evidence type="ECO:0000313" key="3">
    <source>
        <dbReference type="EMBL" id="ACE04398.1"/>
    </source>
</evidence>
<dbReference type="Pfam" id="PF11739">
    <property type="entry name" value="YdbH-like"/>
    <property type="match status" value="3"/>
</dbReference>
<name>B3EJM9_CHLPB</name>
<evidence type="ECO:0000256" key="2">
    <source>
        <dbReference type="SAM" id="Phobius"/>
    </source>
</evidence>
<dbReference type="KEGG" id="cpb:Cphamn1_1472"/>
<protein>
    <recommendedName>
        <fullName evidence="4">Dicarboxylate transport domain-containing protein</fullName>
    </recommendedName>
</protein>
<dbReference type="EMBL" id="CP001101">
    <property type="protein sequence ID" value="ACE04398.1"/>
    <property type="molecule type" value="Genomic_DNA"/>
</dbReference>
<keyword evidence="2" id="KW-0812">Transmembrane</keyword>
<proteinExistence type="predicted"/>
<keyword evidence="2" id="KW-0472">Membrane</keyword>
<dbReference type="HOGENOM" id="CLU_333368_0_0_10"/>
<dbReference type="InterPro" id="IPR021730">
    <property type="entry name" value="YdbH"/>
</dbReference>
<dbReference type="STRING" id="331678.Cphamn1_1472"/>
<feature type="region of interest" description="Disordered" evidence="1">
    <location>
        <begin position="441"/>
        <end position="470"/>
    </location>
</feature>
<dbReference type="OrthoDB" id="593422at2"/>
<organism evidence="3">
    <name type="scientific">Chlorobium phaeobacteroides (strain BS1)</name>
    <dbReference type="NCBI Taxonomy" id="331678"/>
    <lineage>
        <taxon>Bacteria</taxon>
        <taxon>Pseudomonadati</taxon>
        <taxon>Chlorobiota</taxon>
        <taxon>Chlorobiia</taxon>
        <taxon>Chlorobiales</taxon>
        <taxon>Chlorobiaceae</taxon>
        <taxon>Chlorobium/Pelodictyon group</taxon>
        <taxon>Chlorobium</taxon>
    </lineage>
</organism>
<keyword evidence="2" id="KW-1133">Transmembrane helix</keyword>
<gene>
    <name evidence="3" type="ordered locus">Cphamn1_1472</name>
</gene>